<dbReference type="SUPFAM" id="SSF51206">
    <property type="entry name" value="cAMP-binding domain-like"/>
    <property type="match status" value="1"/>
</dbReference>
<proteinExistence type="predicted"/>
<keyword evidence="3" id="KW-1185">Reference proteome</keyword>
<dbReference type="OrthoDB" id="9798104at2"/>
<dbReference type="InterPro" id="IPR000595">
    <property type="entry name" value="cNMP-bd_dom"/>
</dbReference>
<organism evidence="2 3">
    <name type="scientific">Enterococcus hermanniensis</name>
    <dbReference type="NCBI Taxonomy" id="249189"/>
    <lineage>
        <taxon>Bacteria</taxon>
        <taxon>Bacillati</taxon>
        <taxon>Bacillota</taxon>
        <taxon>Bacilli</taxon>
        <taxon>Lactobacillales</taxon>
        <taxon>Enterococcaceae</taxon>
        <taxon>Enterococcus</taxon>
    </lineage>
</organism>
<dbReference type="CDD" id="cd00038">
    <property type="entry name" value="CAP_ED"/>
    <property type="match status" value="1"/>
</dbReference>
<dbReference type="STRING" id="249189.RV04_GL001205"/>
<evidence type="ECO:0000313" key="3">
    <source>
        <dbReference type="Proteomes" id="UP000182077"/>
    </source>
</evidence>
<evidence type="ECO:0000259" key="1">
    <source>
        <dbReference type="PROSITE" id="PS50042"/>
    </source>
</evidence>
<reference evidence="2 3" key="1">
    <citation type="submission" date="2014-12" db="EMBL/GenBank/DDBJ databases">
        <title>Draft genome sequences of 29 type strains of Enterococci.</title>
        <authorList>
            <person name="Zhong Z."/>
            <person name="Sun Z."/>
            <person name="Liu W."/>
            <person name="Zhang W."/>
            <person name="Zhang H."/>
        </authorList>
    </citation>
    <scope>NUCLEOTIDE SEQUENCE [LARGE SCALE GENOMIC DNA]</scope>
    <source>
        <strain evidence="2 3">DSM 17122</strain>
    </source>
</reference>
<dbReference type="InterPro" id="IPR018490">
    <property type="entry name" value="cNMP-bd_dom_sf"/>
</dbReference>
<dbReference type="InterPro" id="IPR014710">
    <property type="entry name" value="RmlC-like_jellyroll"/>
</dbReference>
<dbReference type="SMART" id="SM00100">
    <property type="entry name" value="cNMP"/>
    <property type="match status" value="1"/>
</dbReference>
<accession>A0A1L8TB64</accession>
<dbReference type="AlphaFoldDB" id="A0A1L8TB64"/>
<feature type="domain" description="Cyclic nucleotide-binding" evidence="1">
    <location>
        <begin position="1"/>
        <end position="123"/>
    </location>
</feature>
<comment type="caution">
    <text evidence="2">The sequence shown here is derived from an EMBL/GenBank/DDBJ whole genome shotgun (WGS) entry which is preliminary data.</text>
</comment>
<dbReference type="Gene3D" id="2.60.120.10">
    <property type="entry name" value="Jelly Rolls"/>
    <property type="match status" value="1"/>
</dbReference>
<dbReference type="PROSITE" id="PS50042">
    <property type="entry name" value="CNMP_BINDING_3"/>
    <property type="match status" value="1"/>
</dbReference>
<protein>
    <submittedName>
        <fullName evidence="2">Crp/Fnr family transcriptional regulator</fullName>
    </submittedName>
</protein>
<dbReference type="Proteomes" id="UP000182077">
    <property type="component" value="Unassembled WGS sequence"/>
</dbReference>
<dbReference type="RefSeq" id="WP_071858817.1">
    <property type="nucleotide sequence ID" value="NZ_JBHSHK010000017.1"/>
</dbReference>
<dbReference type="EMBL" id="JXKQ01000024">
    <property type="protein sequence ID" value="OJG41344.1"/>
    <property type="molecule type" value="Genomic_DNA"/>
</dbReference>
<evidence type="ECO:0000313" key="2">
    <source>
        <dbReference type="EMBL" id="OJG41344.1"/>
    </source>
</evidence>
<dbReference type="Pfam" id="PF00027">
    <property type="entry name" value="cNMP_binding"/>
    <property type="match status" value="1"/>
</dbReference>
<gene>
    <name evidence="2" type="ORF">RV04_GL001205</name>
</gene>
<name>A0A1L8TB64_9ENTE</name>
<sequence>MTDLVDLLKLKSDQEQEYWYQRSVPANTTLLYEGDIADKVYFVKRGALRLWNNDDGKDITLQFFFEGQIVTSYESFYLQKPSMLSIETIEDTEVLVLDNEKLALLMNESPDLLYFIIDQLSKRFIAYTEYFLSRIKNSPEKRYLSLVKENTELVRRVPDRYIASFLGITPVSLSRIKKEFHKLIIFC</sequence>